<keyword evidence="3" id="KW-0238">DNA-binding</keyword>
<reference evidence="6 7" key="1">
    <citation type="submission" date="2020-03" db="EMBL/GenBank/DDBJ databases">
        <title>Roseomonas selenitidurans sp. nov. isolated from urban soil.</title>
        <authorList>
            <person name="Liu H."/>
        </authorList>
    </citation>
    <scope>NUCLEOTIDE SEQUENCE [LARGE SCALE GENOMIC DNA]</scope>
    <source>
        <strain evidence="6 7">BU-1</strain>
    </source>
</reference>
<protein>
    <submittedName>
        <fullName evidence="6">Site-specific integrase</fullName>
    </submittedName>
</protein>
<dbReference type="Pfam" id="PF00589">
    <property type="entry name" value="Phage_integrase"/>
    <property type="match status" value="1"/>
</dbReference>
<accession>A0ABX1E941</accession>
<gene>
    <name evidence="6" type="ORF">HEQ75_22780</name>
</gene>
<evidence type="ECO:0000313" key="6">
    <source>
        <dbReference type="EMBL" id="NKC33706.1"/>
    </source>
</evidence>
<keyword evidence="4" id="KW-0233">DNA recombination</keyword>
<evidence type="ECO:0000256" key="4">
    <source>
        <dbReference type="ARBA" id="ARBA00023172"/>
    </source>
</evidence>
<name>A0ABX1E941_9PROT</name>
<evidence type="ECO:0000313" key="7">
    <source>
        <dbReference type="Proteomes" id="UP000787635"/>
    </source>
</evidence>
<dbReference type="PROSITE" id="PS51898">
    <property type="entry name" value="TYR_RECOMBINASE"/>
    <property type="match status" value="1"/>
</dbReference>
<evidence type="ECO:0000256" key="3">
    <source>
        <dbReference type="ARBA" id="ARBA00023125"/>
    </source>
</evidence>
<evidence type="ECO:0000256" key="1">
    <source>
        <dbReference type="ARBA" id="ARBA00008857"/>
    </source>
</evidence>
<dbReference type="EMBL" id="JAAVNE010000052">
    <property type="protein sequence ID" value="NKC33706.1"/>
    <property type="molecule type" value="Genomic_DNA"/>
</dbReference>
<keyword evidence="2" id="KW-0229">DNA integration</keyword>
<evidence type="ECO:0000256" key="2">
    <source>
        <dbReference type="ARBA" id="ARBA00022908"/>
    </source>
</evidence>
<evidence type="ECO:0000259" key="5">
    <source>
        <dbReference type="PROSITE" id="PS51898"/>
    </source>
</evidence>
<organism evidence="6 7">
    <name type="scientific">Falsiroseomonas selenitidurans</name>
    <dbReference type="NCBI Taxonomy" id="2716335"/>
    <lineage>
        <taxon>Bacteria</taxon>
        <taxon>Pseudomonadati</taxon>
        <taxon>Pseudomonadota</taxon>
        <taxon>Alphaproteobacteria</taxon>
        <taxon>Acetobacterales</taxon>
        <taxon>Roseomonadaceae</taxon>
        <taxon>Falsiroseomonas</taxon>
    </lineage>
</organism>
<comment type="similarity">
    <text evidence="1">Belongs to the 'phage' integrase family.</text>
</comment>
<dbReference type="PANTHER" id="PTHR30349">
    <property type="entry name" value="PHAGE INTEGRASE-RELATED"/>
    <property type="match status" value="1"/>
</dbReference>
<sequence>MPTNSTHALHDGLLQLFTRNGLWQARVYLGERRYLWRSLKTVDLARAKDLGTQLFYETQFKLKAGLPTHQRSLDSVISEYVSWRERDNAQGKAAHNSTSKFTSDAMLRQVKRVVKFWRAYAGNRAIEVVDDKVLAGYVNWRKAYYENMVELPKNARLHPADKTLQWEIMLGKAIIKFAHDAGYRGNKPLPTFTFVPKVKRVRPAFTIPEYRALYRAMRAWIAEADNPRSRYTRQLLRDYVLVLANSGMRVGEANNLRVSDVVPFVDALGRHNVELHVRGKTGARVVIPRVAVAKYIKRVLALRDHLSAHDRVFVMQDGGAIVTLIDQFNTVLERAQIARNSSGEKYTLYSLRHFYAVMSIRAGIDIYMIARNMGTSVAVIESYYGKSATPAARAAQLGGQTYG</sequence>
<comment type="caution">
    <text evidence="6">The sequence shown here is derived from an EMBL/GenBank/DDBJ whole genome shotgun (WGS) entry which is preliminary data.</text>
</comment>
<keyword evidence="7" id="KW-1185">Reference proteome</keyword>
<proteinExistence type="inferred from homology"/>
<dbReference type="InterPro" id="IPR011010">
    <property type="entry name" value="DNA_brk_join_enz"/>
</dbReference>
<dbReference type="RefSeq" id="WP_168034430.1">
    <property type="nucleotide sequence ID" value="NZ_JAAVNE010000052.1"/>
</dbReference>
<dbReference type="CDD" id="cd00397">
    <property type="entry name" value="DNA_BRE_C"/>
    <property type="match status" value="1"/>
</dbReference>
<dbReference type="Proteomes" id="UP000787635">
    <property type="component" value="Unassembled WGS sequence"/>
</dbReference>
<dbReference type="Gene3D" id="1.10.443.10">
    <property type="entry name" value="Intergrase catalytic core"/>
    <property type="match status" value="1"/>
</dbReference>
<dbReference type="SUPFAM" id="SSF56349">
    <property type="entry name" value="DNA breaking-rejoining enzymes"/>
    <property type="match status" value="1"/>
</dbReference>
<dbReference type="InterPro" id="IPR013762">
    <property type="entry name" value="Integrase-like_cat_sf"/>
</dbReference>
<dbReference type="InterPro" id="IPR002104">
    <property type="entry name" value="Integrase_catalytic"/>
</dbReference>
<dbReference type="InterPro" id="IPR050090">
    <property type="entry name" value="Tyrosine_recombinase_XerCD"/>
</dbReference>
<dbReference type="PANTHER" id="PTHR30349:SF41">
    <property type="entry name" value="INTEGRASE_RECOMBINASE PROTEIN MJ0367-RELATED"/>
    <property type="match status" value="1"/>
</dbReference>
<feature type="domain" description="Tyr recombinase" evidence="5">
    <location>
        <begin position="200"/>
        <end position="397"/>
    </location>
</feature>